<dbReference type="OrthoDB" id="1491023at2"/>
<evidence type="ECO:0000256" key="1">
    <source>
        <dbReference type="SAM" id="MobiDB-lite"/>
    </source>
</evidence>
<dbReference type="STRING" id="1798183.GA0061080_105116"/>
<accession>A0A1C4CWH0</accession>
<dbReference type="Gene3D" id="1.10.530.10">
    <property type="match status" value="1"/>
</dbReference>
<dbReference type="AlphaFoldDB" id="A0A1C4CWH0"/>
<keyword evidence="3" id="KW-1185">Reference proteome</keyword>
<organism evidence="2 3">
    <name type="scientific">Gilliamella intestini</name>
    <dbReference type="NCBI Taxonomy" id="1798183"/>
    <lineage>
        <taxon>Bacteria</taxon>
        <taxon>Pseudomonadati</taxon>
        <taxon>Pseudomonadota</taxon>
        <taxon>Gammaproteobacteria</taxon>
        <taxon>Orbales</taxon>
        <taxon>Orbaceae</taxon>
        <taxon>Gilliamella</taxon>
    </lineage>
</organism>
<evidence type="ECO:0000313" key="2">
    <source>
        <dbReference type="EMBL" id="SCC23390.1"/>
    </source>
</evidence>
<dbReference type="SUPFAM" id="SSF53955">
    <property type="entry name" value="Lysozyme-like"/>
    <property type="match status" value="1"/>
</dbReference>
<feature type="compositionally biased region" description="Low complexity" evidence="1">
    <location>
        <begin position="103"/>
        <end position="116"/>
    </location>
</feature>
<protein>
    <submittedName>
        <fullName evidence="2">Predicted chitinase</fullName>
    </submittedName>
</protein>
<dbReference type="Proteomes" id="UP000199698">
    <property type="component" value="Unassembled WGS sequence"/>
</dbReference>
<sequence>MYCILDAYLSRVGKAKDSPEAKKFETLRREISRFPADYQQSPSEKLTKVQFESYAKMEALEKQVTAWEKTKEKIKKMLWWDDVAKGLSKLNQQNDTPPKNGEATSTPTTAADTTPPATLSADGKAWFIHPIALFNFKLKSCITVDMLKRIFTSVSNNRLDLLQFIVNDINVHMNEYRLDTPLRLSHFFTQIRQEVGLSLKTEENFTYSVSGLKTTYKYFRNNPEDAIKHGYPDGSPKNLRIVSKESQKFVANKAMGDRLGNLGSNTDDGWNFRGRGLKQLTGRDNYVDFANGYQEIWGGEYIDFVNNPDLLHTNYKYIVHSGVYFWLKYKLYNIADQGSDESTVNLITEKINQYTKSYKDRYNHFKEIYDTKKIFQNI</sequence>
<name>A0A1C4CWH0_9GAMM</name>
<gene>
    <name evidence="2" type="ORF">GA0061080_105116</name>
</gene>
<dbReference type="RefSeq" id="WP_091125132.1">
    <property type="nucleotide sequence ID" value="NZ_FMBA01000051.1"/>
</dbReference>
<dbReference type="EMBL" id="FMBA01000051">
    <property type="protein sequence ID" value="SCC23390.1"/>
    <property type="molecule type" value="Genomic_DNA"/>
</dbReference>
<dbReference type="InterPro" id="IPR023346">
    <property type="entry name" value="Lysozyme-like_dom_sf"/>
</dbReference>
<reference evidence="3" key="1">
    <citation type="submission" date="2016-08" db="EMBL/GenBank/DDBJ databases">
        <authorList>
            <person name="Varghese N."/>
            <person name="Submissions Spin"/>
        </authorList>
    </citation>
    <scope>NUCLEOTIDE SEQUENCE [LARGE SCALE GENOMIC DNA]</scope>
    <source>
        <strain evidence="3">R-53144</strain>
    </source>
</reference>
<evidence type="ECO:0000313" key="3">
    <source>
        <dbReference type="Proteomes" id="UP000199698"/>
    </source>
</evidence>
<proteinExistence type="predicted"/>
<feature type="region of interest" description="Disordered" evidence="1">
    <location>
        <begin position="90"/>
        <end position="116"/>
    </location>
</feature>